<feature type="coiled-coil region" evidence="1">
    <location>
        <begin position="179"/>
        <end position="213"/>
    </location>
</feature>
<dbReference type="PANTHER" id="PTHR35586:SF2">
    <property type="entry name" value="SLL1542 PROTEIN"/>
    <property type="match status" value="1"/>
</dbReference>
<keyword evidence="3" id="KW-1185">Reference proteome</keyword>
<evidence type="ECO:0000313" key="3">
    <source>
        <dbReference type="Proteomes" id="UP000503129"/>
    </source>
</evidence>
<keyword evidence="2" id="KW-0282">Flagellum</keyword>
<accession>A0A856M7N0</accession>
<dbReference type="Pfam" id="PF11103">
    <property type="entry name" value="DUF2887"/>
    <property type="match status" value="2"/>
</dbReference>
<keyword evidence="1" id="KW-0175">Coiled coil</keyword>
<proteinExistence type="predicted"/>
<keyword evidence="2" id="KW-0966">Cell projection</keyword>
<protein>
    <submittedName>
        <fullName evidence="2">Flagellar assembly protein H</fullName>
    </submittedName>
</protein>
<keyword evidence="2" id="KW-0969">Cilium</keyword>
<dbReference type="EMBL" id="CP030118">
    <property type="protein sequence ID" value="QDL06742.1"/>
    <property type="molecule type" value="Genomic_DNA"/>
</dbReference>
<organism evidence="2 3">
    <name type="scientific">Brasilonema sennae CENA114</name>
    <dbReference type="NCBI Taxonomy" id="415709"/>
    <lineage>
        <taxon>Bacteria</taxon>
        <taxon>Bacillati</taxon>
        <taxon>Cyanobacteriota</taxon>
        <taxon>Cyanophyceae</taxon>
        <taxon>Nostocales</taxon>
        <taxon>Scytonemataceae</taxon>
        <taxon>Brasilonema</taxon>
        <taxon>Bromeliae group (in: Brasilonema)</taxon>
    </lineage>
</organism>
<gene>
    <name evidence="2" type="ORF">DP114_01395</name>
</gene>
<dbReference type="NCBIfam" id="TIGR01784">
    <property type="entry name" value="T_den_put_tspse"/>
    <property type="match status" value="1"/>
</dbReference>
<evidence type="ECO:0000313" key="2">
    <source>
        <dbReference type="EMBL" id="QDL06742.1"/>
    </source>
</evidence>
<dbReference type="Proteomes" id="UP000503129">
    <property type="component" value="Chromosome"/>
</dbReference>
<dbReference type="InterPro" id="IPR022573">
    <property type="entry name" value="DUF2887"/>
</dbReference>
<reference evidence="2 3" key="1">
    <citation type="submission" date="2018-06" db="EMBL/GenBank/DDBJ databases">
        <title>Comparative genomics of Brasilonema spp. strains.</title>
        <authorList>
            <person name="Alvarenga D.O."/>
            <person name="Fiore M.F."/>
            <person name="Varani A.M."/>
        </authorList>
    </citation>
    <scope>NUCLEOTIDE SEQUENCE [LARGE SCALE GENOMIC DNA]</scope>
    <source>
        <strain evidence="2 3">CENA114</strain>
    </source>
</reference>
<dbReference type="InterPro" id="IPR010106">
    <property type="entry name" value="RpnA"/>
</dbReference>
<dbReference type="KEGG" id="bsen:DP114_01395"/>
<name>A0A856M7N0_9CYAN</name>
<dbReference type="RefSeq" id="WP_171975248.1">
    <property type="nucleotide sequence ID" value="NZ_CAWOXK010000001.1"/>
</dbReference>
<dbReference type="PANTHER" id="PTHR35586">
    <property type="entry name" value="SLL1691 PROTEIN"/>
    <property type="match status" value="1"/>
</dbReference>
<dbReference type="AlphaFoldDB" id="A0A856M7N0"/>
<evidence type="ECO:0000256" key="1">
    <source>
        <dbReference type="SAM" id="Coils"/>
    </source>
</evidence>
<sequence>MKTDSIFYRLFQEFPSIFFELIGEPPEEARAYQFSSVEVKQTAFRIDGVFLPAKESDNPSTAISSGDATRSPWRALALTAALSTSPLRVNPIYFVEVQFQEDPQIYARLFAEIFLYLRQNQPQNDWRAAVIFPTRTIDTADRKHYREFFTSQRVSPIYLDELGEAVSLPISIATVKLVIENQDTAIEKARELIDRTQQEISSQQQQRQLLQLIETILIYKFPTMSREEIEAMFGLSELKQTRFYQEAFEEGKQEGTRREKFRTVPLLLRVGLTVEQVARELELSVEEVRQAAQQQSSNESK</sequence>